<evidence type="ECO:0000256" key="7">
    <source>
        <dbReference type="ARBA" id="ARBA00022989"/>
    </source>
</evidence>
<feature type="transmembrane region" description="Helical" evidence="9">
    <location>
        <begin position="134"/>
        <end position="158"/>
    </location>
</feature>
<dbReference type="eggNOG" id="COG0597">
    <property type="taxonomic scope" value="Bacteria"/>
</dbReference>
<organism evidence="12 13">
    <name type="scientific">Marinobacterium lacunae</name>
    <dbReference type="NCBI Taxonomy" id="1232683"/>
    <lineage>
        <taxon>Bacteria</taxon>
        <taxon>Pseudomonadati</taxon>
        <taxon>Pseudomonadota</taxon>
        <taxon>Gammaproteobacteria</taxon>
        <taxon>Oceanospirillales</taxon>
        <taxon>Oceanospirillaceae</taxon>
        <taxon>Marinobacterium</taxon>
    </lineage>
</organism>
<dbReference type="EMBL" id="JMQN01000015">
    <property type="protein sequence ID" value="KEA64523.1"/>
    <property type="molecule type" value="Genomic_DNA"/>
</dbReference>
<keyword evidence="12" id="KW-0449">Lipoprotein</keyword>
<dbReference type="RefSeq" id="WP_036184477.1">
    <property type="nucleotide sequence ID" value="NZ_JMQN01000015.1"/>
</dbReference>
<dbReference type="UniPathway" id="UPA00665"/>
<evidence type="ECO:0000313" key="12">
    <source>
        <dbReference type="EMBL" id="KEA64523.1"/>
    </source>
</evidence>
<evidence type="ECO:0000256" key="5">
    <source>
        <dbReference type="ARBA" id="ARBA00022750"/>
    </source>
</evidence>
<keyword evidence="13" id="KW-1185">Reference proteome</keyword>
<dbReference type="PRINTS" id="PR00781">
    <property type="entry name" value="LIPOSIGPTASE"/>
</dbReference>
<dbReference type="STRING" id="1232683.ADIMK_0976"/>
<feature type="transmembrane region" description="Helical" evidence="9">
    <location>
        <begin position="12"/>
        <end position="31"/>
    </location>
</feature>
<keyword evidence="3 9" id="KW-0645">Protease</keyword>
<feature type="active site" evidence="9">
    <location>
        <position position="142"/>
    </location>
</feature>
<comment type="pathway">
    <text evidence="9">Protein modification; lipoprotein biosynthesis (signal peptide cleavage).</text>
</comment>
<dbReference type="AlphaFoldDB" id="A0A081G168"/>
<comment type="catalytic activity">
    <reaction evidence="9 10">
        <text>Release of signal peptides from bacterial membrane prolipoproteins. Hydrolyzes -Xaa-Yaa-Zaa-|-(S,diacylglyceryl)Cys-, in which Xaa is hydrophobic (preferably Leu), and Yaa (Ala or Ser) and Zaa (Gly or Ala) have small, neutral side chains.</text>
        <dbReference type="EC" id="3.4.23.36"/>
    </reaction>
</comment>
<name>A0A081G168_9GAMM</name>
<dbReference type="InterPro" id="IPR001872">
    <property type="entry name" value="Peptidase_A8"/>
</dbReference>
<dbReference type="GO" id="GO:0004190">
    <property type="term" value="F:aspartic-type endopeptidase activity"/>
    <property type="evidence" value="ECO:0007669"/>
    <property type="project" value="UniProtKB-UniRule"/>
</dbReference>
<comment type="caution">
    <text evidence="12">The sequence shown here is derived from an EMBL/GenBank/DDBJ whole genome shotgun (WGS) entry which is preliminary data.</text>
</comment>
<dbReference type="Proteomes" id="UP000028252">
    <property type="component" value="Unassembled WGS sequence"/>
</dbReference>
<evidence type="ECO:0000256" key="6">
    <source>
        <dbReference type="ARBA" id="ARBA00022801"/>
    </source>
</evidence>
<proteinExistence type="inferred from homology"/>
<feature type="active site" evidence="9">
    <location>
        <position position="124"/>
    </location>
</feature>
<dbReference type="PANTHER" id="PTHR33695">
    <property type="entry name" value="LIPOPROTEIN SIGNAL PEPTIDASE"/>
    <property type="match status" value="1"/>
</dbReference>
<dbReference type="NCBIfam" id="TIGR00077">
    <property type="entry name" value="lspA"/>
    <property type="match status" value="1"/>
</dbReference>
<evidence type="ECO:0000313" key="13">
    <source>
        <dbReference type="Proteomes" id="UP000028252"/>
    </source>
</evidence>
<keyword evidence="2 9" id="KW-1003">Cell membrane</keyword>
<dbReference type="GO" id="GO:0006508">
    <property type="term" value="P:proteolysis"/>
    <property type="evidence" value="ECO:0007669"/>
    <property type="project" value="UniProtKB-KW"/>
</dbReference>
<dbReference type="GO" id="GO:0005886">
    <property type="term" value="C:plasma membrane"/>
    <property type="evidence" value="ECO:0007669"/>
    <property type="project" value="UniProtKB-SubCell"/>
</dbReference>
<dbReference type="PANTHER" id="PTHR33695:SF1">
    <property type="entry name" value="LIPOPROTEIN SIGNAL PEPTIDASE"/>
    <property type="match status" value="1"/>
</dbReference>
<dbReference type="PATRIC" id="fig|1232683.4.peg.966"/>
<keyword evidence="4 9" id="KW-0812">Transmembrane</keyword>
<evidence type="ECO:0000256" key="9">
    <source>
        <dbReference type="HAMAP-Rule" id="MF_00161"/>
    </source>
</evidence>
<comment type="similarity">
    <text evidence="1 9 11">Belongs to the peptidase A8 family.</text>
</comment>
<comment type="subcellular location">
    <subcellularLocation>
        <location evidence="9">Cell membrane</location>
        <topology evidence="9">Multi-pass membrane protein</topology>
    </subcellularLocation>
</comment>
<keyword evidence="5 9" id="KW-0064">Aspartyl protease</keyword>
<dbReference type="OrthoDB" id="9810259at2"/>
<keyword evidence="6 9" id="KW-0378">Hydrolase</keyword>
<feature type="transmembrane region" description="Helical" evidence="9">
    <location>
        <begin position="95"/>
        <end position="114"/>
    </location>
</feature>
<dbReference type="EC" id="3.4.23.36" evidence="9"/>
<reference evidence="12 13" key="1">
    <citation type="submission" date="2014-04" db="EMBL/GenBank/DDBJ databases">
        <title>Marinobacterium kochiensis sp. nov., isolated from sediment sample collected from Kochi backwaters in Kerala, India.</title>
        <authorList>
            <person name="Singh A."/>
            <person name="Pinnaka A.K."/>
        </authorList>
    </citation>
    <scope>NUCLEOTIDE SEQUENCE [LARGE SCALE GENOMIC DNA]</scope>
    <source>
        <strain evidence="12 13">AK27</strain>
    </source>
</reference>
<dbReference type="HAMAP" id="MF_00161">
    <property type="entry name" value="LspA"/>
    <property type="match status" value="1"/>
</dbReference>
<dbReference type="PROSITE" id="PS00855">
    <property type="entry name" value="SPASE_II"/>
    <property type="match status" value="1"/>
</dbReference>
<protein>
    <recommendedName>
        <fullName evidence="9">Lipoprotein signal peptidase</fullName>
        <ecNumber evidence="9">3.4.23.36</ecNumber>
    </recommendedName>
    <alternativeName>
        <fullName evidence="9">Prolipoprotein signal peptidase</fullName>
    </alternativeName>
    <alternativeName>
        <fullName evidence="9">Signal peptidase II</fullName>
        <shortName evidence="9">SPase II</shortName>
    </alternativeName>
</protein>
<comment type="function">
    <text evidence="9 10">This protein specifically catalyzes the removal of signal peptides from prolipoproteins.</text>
</comment>
<sequence>MSIAAKEASALRWLWVSLLVILLDLGSKYLAQNMLEYANPVPILPVFDLTLLYNKGAAFSFLSGAGGWQRWLFILIALGVSAMLLIWMRKTPLKPWWLGVGLALLLGGALGNLYDRIVLGHVVDFISVHYAGWYFPAFNLADSAITLGAGLLIFDMLFGGSGSAGEEKQ</sequence>
<gene>
    <name evidence="9" type="primary">lspA</name>
    <name evidence="12" type="ORF">ADIMK_0976</name>
</gene>
<evidence type="ECO:0000256" key="4">
    <source>
        <dbReference type="ARBA" id="ARBA00022692"/>
    </source>
</evidence>
<evidence type="ECO:0000256" key="8">
    <source>
        <dbReference type="ARBA" id="ARBA00023136"/>
    </source>
</evidence>
<evidence type="ECO:0000256" key="3">
    <source>
        <dbReference type="ARBA" id="ARBA00022670"/>
    </source>
</evidence>
<evidence type="ECO:0000256" key="1">
    <source>
        <dbReference type="ARBA" id="ARBA00006139"/>
    </source>
</evidence>
<evidence type="ECO:0000256" key="11">
    <source>
        <dbReference type="RuleBase" id="RU004181"/>
    </source>
</evidence>
<feature type="transmembrane region" description="Helical" evidence="9">
    <location>
        <begin position="68"/>
        <end position="88"/>
    </location>
</feature>
<keyword evidence="8 9" id="KW-0472">Membrane</keyword>
<keyword evidence="7 9" id="KW-1133">Transmembrane helix</keyword>
<dbReference type="Pfam" id="PF01252">
    <property type="entry name" value="Peptidase_A8"/>
    <property type="match status" value="1"/>
</dbReference>
<accession>A0A081G168</accession>
<evidence type="ECO:0000256" key="2">
    <source>
        <dbReference type="ARBA" id="ARBA00022475"/>
    </source>
</evidence>
<evidence type="ECO:0000256" key="10">
    <source>
        <dbReference type="RuleBase" id="RU000594"/>
    </source>
</evidence>